<feature type="compositionally biased region" description="Basic and acidic residues" evidence="3">
    <location>
        <begin position="281"/>
        <end position="296"/>
    </location>
</feature>
<feature type="compositionally biased region" description="Basic and acidic residues" evidence="3">
    <location>
        <begin position="416"/>
        <end position="437"/>
    </location>
</feature>
<keyword evidence="1 2" id="KW-0728">SH3 domain</keyword>
<feature type="compositionally biased region" description="Pro residues" evidence="3">
    <location>
        <begin position="596"/>
        <end position="623"/>
    </location>
</feature>
<feature type="compositionally biased region" description="Basic and acidic residues" evidence="3">
    <location>
        <begin position="182"/>
        <end position="199"/>
    </location>
</feature>
<feature type="compositionally biased region" description="Low complexity" evidence="3">
    <location>
        <begin position="744"/>
        <end position="757"/>
    </location>
</feature>
<feature type="compositionally biased region" description="Pro residues" evidence="3">
    <location>
        <begin position="679"/>
        <end position="709"/>
    </location>
</feature>
<feature type="compositionally biased region" description="Basic and acidic residues" evidence="3">
    <location>
        <begin position="68"/>
        <end position="107"/>
    </location>
</feature>
<feature type="compositionally biased region" description="Low complexity" evidence="3">
    <location>
        <begin position="109"/>
        <end position="122"/>
    </location>
</feature>
<reference evidence="5 6" key="1">
    <citation type="submission" date="2015-10" db="EMBL/GenBank/DDBJ databases">
        <title>Draft genomes sequences of Candida glabrata isolates 1A, 1B, 2A, 2B, 3A and 3B.</title>
        <authorList>
            <person name="Haavelsrud O.E."/>
            <person name="Gaustad P."/>
        </authorList>
    </citation>
    <scope>NUCLEOTIDE SEQUENCE [LARGE SCALE GENOMIC DNA]</scope>
    <source>
        <strain evidence="5">910700640</strain>
    </source>
</reference>
<dbReference type="Gene3D" id="2.30.30.40">
    <property type="entry name" value="SH3 Domains"/>
    <property type="match status" value="1"/>
</dbReference>
<accession>A0A0W0C9B3</accession>
<dbReference type="PANTHER" id="PTHR46026">
    <property type="entry name" value="RHO-TYPE GUANINE NUCLEOTIDE EXCHANGE FACTOR, ISOFORM F"/>
    <property type="match status" value="1"/>
</dbReference>
<dbReference type="GO" id="GO:0030036">
    <property type="term" value="P:actin cytoskeleton organization"/>
    <property type="evidence" value="ECO:0007669"/>
    <property type="project" value="EnsemblFungi"/>
</dbReference>
<dbReference type="GO" id="GO:0034316">
    <property type="term" value="P:negative regulation of Arp2/3 complex-mediated actin nucleation"/>
    <property type="evidence" value="ECO:0007669"/>
    <property type="project" value="EnsemblFungi"/>
</dbReference>
<dbReference type="CDD" id="cd11887">
    <property type="entry name" value="SH3_Bbc1"/>
    <property type="match status" value="1"/>
</dbReference>
<dbReference type="InterPro" id="IPR057402">
    <property type="entry name" value="AIM3_BBC1_C"/>
</dbReference>
<feature type="compositionally biased region" description="Pro residues" evidence="3">
    <location>
        <begin position="758"/>
        <end position="767"/>
    </location>
</feature>
<protein>
    <submittedName>
        <fullName evidence="5">Myosin tail region-interacting protein MTI1</fullName>
    </submittedName>
</protein>
<proteinExistence type="predicted"/>
<feature type="compositionally biased region" description="Basic and acidic residues" evidence="3">
    <location>
        <begin position="491"/>
        <end position="501"/>
    </location>
</feature>
<dbReference type="GO" id="GO:0030479">
    <property type="term" value="C:actin cortical patch"/>
    <property type="evidence" value="ECO:0007669"/>
    <property type="project" value="EnsemblFungi"/>
</dbReference>
<dbReference type="SUPFAM" id="SSF50044">
    <property type="entry name" value="SH3-domain"/>
    <property type="match status" value="1"/>
</dbReference>
<feature type="compositionally biased region" description="Basic and acidic residues" evidence="3">
    <location>
        <begin position="241"/>
        <end position="262"/>
    </location>
</feature>
<dbReference type="SMART" id="SM00326">
    <property type="entry name" value="SH3"/>
    <property type="match status" value="1"/>
</dbReference>
<evidence type="ECO:0000256" key="1">
    <source>
        <dbReference type="ARBA" id="ARBA00022443"/>
    </source>
</evidence>
<name>A0A0W0C9B3_CANGB</name>
<dbReference type="VEuPathDB" id="FungiDB:GVI51_G06655"/>
<feature type="compositionally biased region" description="Basic and acidic residues" evidence="3">
    <location>
        <begin position="146"/>
        <end position="172"/>
    </location>
</feature>
<feature type="compositionally biased region" description="Pro residues" evidence="3">
    <location>
        <begin position="716"/>
        <end position="725"/>
    </location>
</feature>
<evidence type="ECO:0000256" key="2">
    <source>
        <dbReference type="PROSITE-ProRule" id="PRU00192"/>
    </source>
</evidence>
<dbReference type="Proteomes" id="UP000054886">
    <property type="component" value="Unassembled WGS sequence"/>
</dbReference>
<gene>
    <name evidence="5" type="ORF">AO440_001766</name>
</gene>
<dbReference type="PROSITE" id="PS50002">
    <property type="entry name" value="SH3"/>
    <property type="match status" value="1"/>
</dbReference>
<sequence length="1039" mass="113410">MSQVPFKVVASFPYQSEYEDDLNFEKGQVITVTNIEDDEWYYGEYVDGTGASQEGIFPKSFVVEGDEALKSADPIGEKDGVESKTDIKEPEKDEKADMQLHSEDKAAKPVSMPSVPSVPVSSDEAPKKEMPKPGKIPIPAAVDPSQFHDADTPRSEDINKEDLPKMSLKERIALLQEQQRLQAERDAEMMKRATEKQHQEASQSPENMDGKDEQNSKAELDDHGAHLEKTRTESTENDNQNDDHQESVTENQADAKSHHEEGISNMPSEEPEISGMTDESQPVHEETSKNGEHAETEVEEDSEEARRAALRNRMAKLAGAGRFGGPVGFNPFGMPAPMPTADKESTARSESNIDRKESSEMENIPQAVPVMPFADPSKNPLLKKLTEEKLEPKEKITDAGEEQAKTLDPMMASSDSSKKEHIYHELVGEKNTVDKDGASVGDDAYHSANEMKGYESSAEENADDLSSKVKGVAGPEMGTDSLSDAHGITTNKEDPIIEKGLSDSSDSSEEDRESTIPGPPPVSAAAEASMPPIPVIPPGREQLHEHHTKGNSEEVAPPPPPAHPQVTAPNDMTNDVDMIETKPIHPPSAGNAPMAKAPPVPPNPPIPGTMPAPPVPQVPPMPPVSGSVQSPGEHMKSAPPPPPMMSERSVEPQGDRSIPPVPMSGIPPPPSDHSGLHGAPPPPPPPTHTAHPPPPPPTHAAHPPPPPPTAGHDGQAPPPLPPLSHPPMGHVPRDEGTETREHTSNNPFSSKSSSNNVPPLPNAPAPEPSMKSSSNALREVKSTTTTELTDTTRMLSVPFDSNATWWLEKKIPHNLIDPKVKFTYEVDDHEIKKRLGEKWIIRDFYILFETLSQIVLTITFNAKNPQETVTSTQKYIAPPHFDSSKLDAYASKYNNMIVQKAHSLINSGSQDFGASVLEDVYKSIIPVIGGRTFGIPLVNYKAQTQLETESVKKVLPGDIMVIRKGVFEHHKKIGKKEVVSVGQERSHIAVVTDYDFTKDKFRVIDLQNGKVSQSSYKPHNMTTGRLKIFRVVGRDYIGW</sequence>
<comment type="caution">
    <text evidence="5">The sequence shown here is derived from an EMBL/GenBank/DDBJ whole genome shotgun (WGS) entry which is preliminary data.</text>
</comment>
<feature type="region of interest" description="Disordered" evidence="3">
    <location>
        <begin position="68"/>
        <end position="310"/>
    </location>
</feature>
<feature type="compositionally biased region" description="Pro residues" evidence="3">
    <location>
        <begin position="659"/>
        <end position="671"/>
    </location>
</feature>
<evidence type="ECO:0000256" key="3">
    <source>
        <dbReference type="SAM" id="MobiDB-lite"/>
    </source>
</evidence>
<dbReference type="PRINTS" id="PR01217">
    <property type="entry name" value="PRICHEXTENSN"/>
</dbReference>
<dbReference type="VEuPathDB" id="FungiDB:GWK60_G06567"/>
<dbReference type="InterPro" id="IPR036028">
    <property type="entry name" value="SH3-like_dom_sf"/>
</dbReference>
<feature type="compositionally biased region" description="Basic and acidic residues" evidence="3">
    <location>
        <begin position="541"/>
        <end position="552"/>
    </location>
</feature>
<feature type="compositionally biased region" description="Basic and acidic residues" evidence="3">
    <location>
        <begin position="731"/>
        <end position="743"/>
    </location>
</feature>
<feature type="domain" description="SH3" evidence="4">
    <location>
        <begin position="3"/>
        <end position="67"/>
    </location>
</feature>
<dbReference type="GO" id="GO:0032032">
    <property type="term" value="F:myosin I tail binding"/>
    <property type="evidence" value="ECO:0007669"/>
    <property type="project" value="EnsemblFungi"/>
</dbReference>
<dbReference type="EMBL" id="LLZZ01000108">
    <property type="protein sequence ID" value="KTB07145.1"/>
    <property type="molecule type" value="Genomic_DNA"/>
</dbReference>
<dbReference type="Pfam" id="PF00018">
    <property type="entry name" value="SH3_1"/>
    <property type="match status" value="1"/>
</dbReference>
<dbReference type="InterPro" id="IPR001452">
    <property type="entry name" value="SH3_domain"/>
</dbReference>
<dbReference type="InterPro" id="IPR035552">
    <property type="entry name" value="Mti1_SH3"/>
</dbReference>
<feature type="compositionally biased region" description="Basic and acidic residues" evidence="3">
    <location>
        <begin position="341"/>
        <end position="359"/>
    </location>
</feature>
<dbReference type="Pfam" id="PF25459">
    <property type="entry name" value="AIM3_BBC1_C"/>
    <property type="match status" value="1"/>
</dbReference>
<dbReference type="VEuPathDB" id="FungiDB:CAGL0G06842g"/>
<dbReference type="PANTHER" id="PTHR46026:SF1">
    <property type="entry name" value="RHO-TYPE GUANINE NUCLEOTIDE EXCHANGE FACTOR, ISOFORM F"/>
    <property type="match status" value="1"/>
</dbReference>
<dbReference type="VEuPathDB" id="FungiDB:B1J91_G06842g"/>
<dbReference type="AlphaFoldDB" id="A0A0W0C9B3"/>
<feature type="compositionally biased region" description="Basic and acidic residues" evidence="3">
    <location>
        <begin position="384"/>
        <end position="405"/>
    </location>
</feature>
<organism evidence="5 6">
    <name type="scientific">Candida glabrata</name>
    <name type="common">Yeast</name>
    <name type="synonym">Torulopsis glabrata</name>
    <dbReference type="NCBI Taxonomy" id="5478"/>
    <lineage>
        <taxon>Eukaryota</taxon>
        <taxon>Fungi</taxon>
        <taxon>Dikarya</taxon>
        <taxon>Ascomycota</taxon>
        <taxon>Saccharomycotina</taxon>
        <taxon>Saccharomycetes</taxon>
        <taxon>Saccharomycetales</taxon>
        <taxon>Saccharomycetaceae</taxon>
        <taxon>Nakaseomyces</taxon>
    </lineage>
</organism>
<feature type="compositionally biased region" description="Basic and acidic residues" evidence="3">
    <location>
        <begin position="208"/>
        <end position="234"/>
    </location>
</feature>
<evidence type="ECO:0000259" key="4">
    <source>
        <dbReference type="PROSITE" id="PS50002"/>
    </source>
</evidence>
<feature type="region of interest" description="Disordered" evidence="3">
    <location>
        <begin position="330"/>
        <end position="789"/>
    </location>
</feature>
<evidence type="ECO:0000313" key="6">
    <source>
        <dbReference type="Proteomes" id="UP000054886"/>
    </source>
</evidence>
<evidence type="ECO:0000313" key="5">
    <source>
        <dbReference type="EMBL" id="KTB07145.1"/>
    </source>
</evidence>